<dbReference type="InterPro" id="IPR010982">
    <property type="entry name" value="Lambda_DNA-bd_dom_sf"/>
</dbReference>
<evidence type="ECO:0000313" key="4">
    <source>
        <dbReference type="Proteomes" id="UP000433089"/>
    </source>
</evidence>
<evidence type="ECO:0000313" key="3">
    <source>
        <dbReference type="EMBL" id="VXC04747.1"/>
    </source>
</evidence>
<dbReference type="SUPFAM" id="SSF47413">
    <property type="entry name" value="lambda repressor-like DNA-binding domains"/>
    <property type="match status" value="1"/>
</dbReference>
<protein>
    <submittedName>
        <fullName evidence="3">Skin element transcriptional repressor of yqaF-yqaN operon (Xre family)</fullName>
    </submittedName>
</protein>
<dbReference type="GO" id="GO:0003677">
    <property type="term" value="F:DNA binding"/>
    <property type="evidence" value="ECO:0007669"/>
    <property type="project" value="UniProtKB-KW"/>
</dbReference>
<gene>
    <name evidence="3" type="primary">sknR</name>
    <name evidence="3" type="ORF">BACI348_50124</name>
</gene>
<organism evidence="3 4">
    <name type="scientific">Bacillus altitudinis</name>
    <dbReference type="NCBI Taxonomy" id="293387"/>
    <lineage>
        <taxon>Bacteria</taxon>
        <taxon>Bacillati</taxon>
        <taxon>Bacillota</taxon>
        <taxon>Bacilli</taxon>
        <taxon>Bacillales</taxon>
        <taxon>Bacillaceae</taxon>
        <taxon>Bacillus</taxon>
    </lineage>
</organism>
<proteinExistence type="predicted"/>
<evidence type="ECO:0000259" key="2">
    <source>
        <dbReference type="PROSITE" id="PS50943"/>
    </source>
</evidence>
<reference evidence="3 4" key="1">
    <citation type="submission" date="2019-10" db="EMBL/GenBank/DDBJ databases">
        <authorList>
            <person name="Karimi E."/>
        </authorList>
    </citation>
    <scope>NUCLEOTIDE SEQUENCE [LARGE SCALE GENOMIC DNA]</scope>
    <source>
        <strain evidence="3">Bacillus sp. 348</strain>
    </source>
</reference>
<dbReference type="CDD" id="cd00093">
    <property type="entry name" value="HTH_XRE"/>
    <property type="match status" value="1"/>
</dbReference>
<sequence>MFPDNLKKIRKEKKLTQQYMADKLGISRPAYTAYELGKREPDHNTLIAISNILDVSIDFLLKGRNSIDEQTSRILNDPETLIASRDGEITEEEARELLELILKKGFGKKD</sequence>
<dbReference type="InterPro" id="IPR001387">
    <property type="entry name" value="Cro/C1-type_HTH"/>
</dbReference>
<dbReference type="AlphaFoldDB" id="A0A653VEW2"/>
<dbReference type="PANTHER" id="PTHR46558">
    <property type="entry name" value="TRACRIPTIONAL REGULATORY PROTEIN-RELATED-RELATED"/>
    <property type="match status" value="1"/>
</dbReference>
<dbReference type="EMBL" id="CABWLH010000010">
    <property type="protein sequence ID" value="VXC04747.1"/>
    <property type="molecule type" value="Genomic_DNA"/>
</dbReference>
<dbReference type="PROSITE" id="PS50943">
    <property type="entry name" value="HTH_CROC1"/>
    <property type="match status" value="1"/>
</dbReference>
<dbReference type="Gene3D" id="1.10.260.40">
    <property type="entry name" value="lambda repressor-like DNA-binding domains"/>
    <property type="match status" value="1"/>
</dbReference>
<evidence type="ECO:0000256" key="1">
    <source>
        <dbReference type="ARBA" id="ARBA00023125"/>
    </source>
</evidence>
<dbReference type="SMART" id="SM00530">
    <property type="entry name" value="HTH_XRE"/>
    <property type="match status" value="1"/>
</dbReference>
<keyword evidence="1" id="KW-0238">DNA-binding</keyword>
<dbReference type="Proteomes" id="UP000433089">
    <property type="component" value="Unassembled WGS sequence"/>
</dbReference>
<feature type="domain" description="HTH cro/C1-type" evidence="2">
    <location>
        <begin position="6"/>
        <end position="60"/>
    </location>
</feature>
<dbReference type="RefSeq" id="WP_144525743.1">
    <property type="nucleotide sequence ID" value="NZ_CP064089.1"/>
</dbReference>
<accession>A0A653VEW2</accession>
<name>A0A653VEW2_BACAB</name>
<dbReference type="PANTHER" id="PTHR46558:SF14">
    <property type="entry name" value="HTH-TYPE TRANSCRIPTIONAL REGULATOR ANSR"/>
    <property type="match status" value="1"/>
</dbReference>
<dbReference type="Pfam" id="PF01381">
    <property type="entry name" value="HTH_3"/>
    <property type="match status" value="1"/>
</dbReference>